<dbReference type="Proteomes" id="UP000240855">
    <property type="component" value="Segment"/>
</dbReference>
<sequence>MLGVRRSLKTMARLTAKGVGMSLDETLQALRGELSAARVGKDFAYSEMLTHQSGENSSDSVVGARLQQRFLLADEVVESLSRQIRETVDLLDTKRYGG</sequence>
<name>A0A2P0ZLL1_9CAUD</name>
<gene>
    <name evidence="1" type="ORF">phiNV3_p40</name>
</gene>
<accession>A0A2P0ZLL1</accession>
<proteinExistence type="predicted"/>
<reference evidence="1 2" key="1">
    <citation type="submission" date="2018-01" db="EMBL/GenBank/DDBJ databases">
        <title>Genome of phiNV3, a phiKMVvirus-like phage infecting Pseudomonas agarici.</title>
        <authorList>
            <person name="Storey N.H."/>
        </authorList>
    </citation>
    <scope>NUCLEOTIDE SEQUENCE [LARGE SCALE GENOMIC DNA]</scope>
</reference>
<protein>
    <submittedName>
        <fullName evidence="1">Uncharacterized protein</fullName>
    </submittedName>
</protein>
<keyword evidence="2" id="KW-1185">Reference proteome</keyword>
<organism evidence="1 2">
    <name type="scientific">Pseudomonas phage phiNV3</name>
    <dbReference type="NCBI Taxonomy" id="2079544"/>
    <lineage>
        <taxon>Viruses</taxon>
        <taxon>Duplodnaviria</taxon>
        <taxon>Heunggongvirae</taxon>
        <taxon>Uroviricota</taxon>
        <taxon>Caudoviricetes</taxon>
        <taxon>Autographivirales</taxon>
        <taxon>Autoscriptoviridae</taxon>
        <taxon>Krylovirinae</taxon>
        <taxon>Kirikabuvirus</taxon>
        <taxon>Kirikabuvirus NV3</taxon>
    </lineage>
</organism>
<evidence type="ECO:0000313" key="1">
    <source>
        <dbReference type="EMBL" id="AVH86149.1"/>
    </source>
</evidence>
<evidence type="ECO:0000313" key="2">
    <source>
        <dbReference type="Proteomes" id="UP000240855"/>
    </source>
</evidence>
<dbReference type="EMBL" id="MG845683">
    <property type="protein sequence ID" value="AVH86149.1"/>
    <property type="molecule type" value="Genomic_DNA"/>
</dbReference>